<dbReference type="STRING" id="579405.Dd703_2201"/>
<feature type="domain" description="Methyltransferase type 11" evidence="2">
    <location>
        <begin position="49"/>
        <end position="146"/>
    </location>
</feature>
<gene>
    <name evidence="1" type="primary">cmoM</name>
    <name evidence="3" type="ordered locus">Dd703_2201</name>
</gene>
<name>C6C7P6_MUSP7</name>
<dbReference type="GO" id="GO:0008757">
    <property type="term" value="F:S-adenosylmethionine-dependent methyltransferase activity"/>
    <property type="evidence" value="ECO:0007669"/>
    <property type="project" value="InterPro"/>
</dbReference>
<dbReference type="HAMAP" id="MF_02057">
    <property type="entry name" value="tRNA_methyltr_CmoM"/>
    <property type="match status" value="1"/>
</dbReference>
<keyword evidence="1" id="KW-0949">S-adenosyl-L-methionine</keyword>
<dbReference type="Gene3D" id="3.40.50.150">
    <property type="entry name" value="Vaccinia Virus protein VP39"/>
    <property type="match status" value="1"/>
</dbReference>
<dbReference type="HOGENOM" id="CLU_061533_0_1_6"/>
<dbReference type="GO" id="GO:0097697">
    <property type="term" value="F:tRNA (5-carboxymethoxyuridine(34)-5-O)-methyltransferase activity"/>
    <property type="evidence" value="ECO:0007669"/>
    <property type="project" value="UniProtKB-UniRule"/>
</dbReference>
<reference evidence="3" key="1">
    <citation type="submission" date="2009-06" db="EMBL/GenBank/DDBJ databases">
        <title>Complete sequence of Dickeya dadantii Ech703.</title>
        <authorList>
            <consortium name="US DOE Joint Genome Institute"/>
            <person name="Lucas S."/>
            <person name="Copeland A."/>
            <person name="Lapidus A."/>
            <person name="Glavina del Rio T."/>
            <person name="Dalin E."/>
            <person name="Tice H."/>
            <person name="Bruce D."/>
            <person name="Goodwin L."/>
            <person name="Pitluck S."/>
            <person name="Chertkov O."/>
            <person name="Brettin T."/>
            <person name="Detter J.C."/>
            <person name="Han C."/>
            <person name="Larimer F."/>
            <person name="Land M."/>
            <person name="Hauser L."/>
            <person name="Kyrpides N."/>
            <person name="Mikhailova N."/>
            <person name="Balakrishnan V."/>
            <person name="Glasner J."/>
            <person name="Perna N.T."/>
        </authorList>
    </citation>
    <scope>NUCLEOTIDE SEQUENCE [LARGE SCALE GENOMIC DNA]</scope>
    <source>
        <strain evidence="3">Ech703</strain>
    </source>
</reference>
<sequence length="261" mass="29127">MQDRNFNDIADKFARNIYGTTKGKLRQAVLWQDLETLLPTLPQRPLYILDAGGGEGAMSRRLAALGHQVLLCDLSDAMIQRAQAAAEEDGVAQNMRFVRCAVQDVGPHLARPADLILFHAVLEWVADPLQALQALSACLAPGGALSLMFYNHDALLMRNMVLGNFGFVDAGMPKRKRRSLSPDHPLNPPQVYQWLASLGLELGGKTGVRVFHDYLQNKQQQIDDFDILLALEQRYCRQEPFVSLGRYIHVMAHKPSLKDAL</sequence>
<accession>C6C7P6</accession>
<keyword evidence="1" id="KW-0819">tRNA processing</keyword>
<dbReference type="KEGG" id="dda:Dd703_2201"/>
<dbReference type="EC" id="2.1.1.-" evidence="1"/>
<proteinExistence type="inferred from homology"/>
<dbReference type="GO" id="GO:0032259">
    <property type="term" value="P:methylation"/>
    <property type="evidence" value="ECO:0007669"/>
    <property type="project" value="UniProtKB-KW"/>
</dbReference>
<organism evidence="3 4">
    <name type="scientific">Musicola paradisiaca (strain Ech703)</name>
    <name type="common">Dickeya paradisiaca</name>
    <name type="synonym">Dickeya dadantii</name>
    <dbReference type="NCBI Taxonomy" id="579405"/>
    <lineage>
        <taxon>Bacteria</taxon>
        <taxon>Pseudomonadati</taxon>
        <taxon>Pseudomonadota</taxon>
        <taxon>Gammaproteobacteria</taxon>
        <taxon>Enterobacterales</taxon>
        <taxon>Pectobacteriaceae</taxon>
        <taxon>Musicola</taxon>
    </lineage>
</organism>
<evidence type="ECO:0000256" key="1">
    <source>
        <dbReference type="HAMAP-Rule" id="MF_02057"/>
    </source>
</evidence>
<dbReference type="InterPro" id="IPR013216">
    <property type="entry name" value="Methyltransf_11"/>
</dbReference>
<comment type="catalytic activity">
    <reaction evidence="1">
        <text>5-carboxymethoxyuridine(34) in tRNA + S-adenosyl-L-methionine = 5-methoxycarbonylmethoxyuridine(34) in tRNA + S-adenosyl-L-homocysteine</text>
        <dbReference type="Rhea" id="RHEA:54080"/>
        <dbReference type="Rhea" id="RHEA-COMP:13383"/>
        <dbReference type="Rhea" id="RHEA-COMP:13781"/>
        <dbReference type="ChEBI" id="CHEBI:57856"/>
        <dbReference type="ChEBI" id="CHEBI:59789"/>
        <dbReference type="ChEBI" id="CHEBI:136879"/>
        <dbReference type="ChEBI" id="CHEBI:138053"/>
    </reaction>
</comment>
<dbReference type="InterPro" id="IPR033664">
    <property type="entry name" value="Cmo5U_methylTrfase"/>
</dbReference>
<comment type="caution">
    <text evidence="1">Lacks conserved residue(s) required for the propagation of feature annotation.</text>
</comment>
<keyword evidence="4" id="KW-1185">Reference proteome</keyword>
<feature type="binding site" evidence="1">
    <location>
        <position position="73"/>
    </location>
    <ligand>
        <name>S-adenosyl-L-methionine</name>
        <dbReference type="ChEBI" id="CHEBI:59789"/>
    </ligand>
</feature>
<comment type="function">
    <text evidence="1">Catalyzes the methylation of 5-carboxymethoxyuridine (cmo5U) to form 5-methoxycarbonylmethoxyuridine (mcmo5U) at position 34 in tRNAs.</text>
</comment>
<dbReference type="AlphaFoldDB" id="C6C7P6"/>
<dbReference type="RefSeq" id="WP_015853897.1">
    <property type="nucleotide sequence ID" value="NC_012880.1"/>
</dbReference>
<dbReference type="Proteomes" id="UP000002734">
    <property type="component" value="Chromosome"/>
</dbReference>
<keyword evidence="1" id="KW-0808">Transferase</keyword>
<keyword evidence="1 3" id="KW-0489">Methyltransferase</keyword>
<dbReference type="NCBIfam" id="NF008264">
    <property type="entry name" value="PRK11036.1"/>
    <property type="match status" value="1"/>
</dbReference>
<dbReference type="InterPro" id="IPR029063">
    <property type="entry name" value="SAM-dependent_MTases_sf"/>
</dbReference>
<feature type="binding site" evidence="1">
    <location>
        <position position="26"/>
    </location>
    <ligand>
        <name>S-adenosyl-L-methionine</name>
        <dbReference type="ChEBI" id="CHEBI:59789"/>
    </ligand>
</feature>
<evidence type="ECO:0000313" key="4">
    <source>
        <dbReference type="Proteomes" id="UP000002734"/>
    </source>
</evidence>
<dbReference type="PANTHER" id="PTHR43861">
    <property type="entry name" value="TRANS-ACONITATE 2-METHYLTRANSFERASE-RELATED"/>
    <property type="match status" value="1"/>
</dbReference>
<feature type="binding site" evidence="1">
    <location>
        <position position="119"/>
    </location>
    <ligand>
        <name>S-adenosyl-L-methionine</name>
        <dbReference type="ChEBI" id="CHEBI:59789"/>
    </ligand>
</feature>
<evidence type="ECO:0000259" key="2">
    <source>
        <dbReference type="Pfam" id="PF08241"/>
    </source>
</evidence>
<dbReference type="EMBL" id="CP001654">
    <property type="protein sequence ID" value="ACS85988.1"/>
    <property type="molecule type" value="Genomic_DNA"/>
</dbReference>
<evidence type="ECO:0000313" key="3">
    <source>
        <dbReference type="EMBL" id="ACS85988.1"/>
    </source>
</evidence>
<feature type="binding site" evidence="1">
    <location>
        <begin position="52"/>
        <end position="53"/>
    </location>
    <ligand>
        <name>S-adenosyl-L-methionine</name>
        <dbReference type="ChEBI" id="CHEBI:59789"/>
    </ligand>
</feature>
<dbReference type="SUPFAM" id="SSF53335">
    <property type="entry name" value="S-adenosyl-L-methionine-dependent methyltransferases"/>
    <property type="match status" value="1"/>
</dbReference>
<dbReference type="eggNOG" id="COG2227">
    <property type="taxonomic scope" value="Bacteria"/>
</dbReference>
<comment type="similarity">
    <text evidence="1">Belongs to the class I-like SAM-binding methyltransferase superfamily. CmoM family.</text>
</comment>
<dbReference type="CDD" id="cd02440">
    <property type="entry name" value="AdoMet_MTases"/>
    <property type="match status" value="1"/>
</dbReference>
<protein>
    <recommendedName>
        <fullName evidence="1">tRNA 5-carboxymethoxyuridine methyltransferase</fullName>
        <ecNumber evidence="1">2.1.1.-</ecNumber>
    </recommendedName>
    <alternativeName>
        <fullName evidence="1">cmo5U methyltransferase</fullName>
    </alternativeName>
</protein>
<dbReference type="Pfam" id="PF08241">
    <property type="entry name" value="Methyltransf_11"/>
    <property type="match status" value="1"/>
</dbReference>
<dbReference type="GO" id="GO:0006400">
    <property type="term" value="P:tRNA modification"/>
    <property type="evidence" value="ECO:0007669"/>
    <property type="project" value="UniProtKB-UniRule"/>
</dbReference>